<dbReference type="RefSeq" id="XP_028967674.1">
    <property type="nucleotide sequence ID" value="XM_029111841.1"/>
</dbReference>
<keyword evidence="5" id="KW-0723">Serine/threonine-protein kinase</keyword>
<gene>
    <name evidence="19" type="primary">LOC100909367</name>
</gene>
<reference evidence="19" key="1">
    <citation type="submission" date="2025-08" db="UniProtKB">
        <authorList>
            <consortium name="RefSeq"/>
        </authorList>
    </citation>
    <scope>IDENTIFICATION</scope>
</reference>
<evidence type="ECO:0000256" key="11">
    <source>
        <dbReference type="ARBA" id="ARBA00022843"/>
    </source>
</evidence>
<evidence type="ECO:0000256" key="12">
    <source>
        <dbReference type="ARBA" id="ARBA00023242"/>
    </source>
</evidence>
<evidence type="ECO:0000256" key="1">
    <source>
        <dbReference type="ARBA" id="ARBA00004210"/>
    </source>
</evidence>
<dbReference type="GO" id="GO:0016607">
    <property type="term" value="C:nuclear speck"/>
    <property type="evidence" value="ECO:0007669"/>
    <property type="project" value="UniProtKB-SubCell"/>
</dbReference>
<protein>
    <recommendedName>
        <fullName evidence="3">DAZ-associated protein 2</fullName>
    </recommendedName>
    <alternativeName>
        <fullName evidence="13">Deleted in azoospermia-associated protein 2</fullName>
    </alternativeName>
    <alternativeName>
        <fullName evidence="14">Proline-rich transcript in brain protein</fullName>
    </alternativeName>
</protein>
<keyword evidence="7" id="KW-0808">Transferase</keyword>
<evidence type="ECO:0000313" key="18">
    <source>
        <dbReference type="Proteomes" id="UP000694867"/>
    </source>
</evidence>
<comment type="function">
    <text evidence="15">In unstressed cells, promotes SIAH1-mediated polyubiquitination and degradation of the serine/threonine-protein kinase HIPK2, probably by acting as a loading factor that potentiates complex formation between HIPK2 and ubiquitin ligase SIAH1. In response to DNA damage, localizes to the nucleus following phosphorylation by HIPK2 and modulates the expression of a subset of TP53/p53 target genes by binding to TP53 at target gene promoters. This limits the expression of a number of cell death-mediating TP53 target genes, reducing DNA damage-induced cell death. Enhances the binding of transcription factor TCF7L2/TCF4, a Wnt signaling pathway effector, to the promoters of target genes. Plays a role in stress granule formation.</text>
</comment>
<dbReference type="SUPFAM" id="SSF56112">
    <property type="entry name" value="Protein kinase-like (PK-like)"/>
    <property type="match status" value="1"/>
</dbReference>
<dbReference type="KEGG" id="goe:100909367"/>
<keyword evidence="8" id="KW-0547">Nucleotide-binding</keyword>
<evidence type="ECO:0000256" key="9">
    <source>
        <dbReference type="ARBA" id="ARBA00022777"/>
    </source>
</evidence>
<dbReference type="PANTHER" id="PTHR24353">
    <property type="entry name" value="CYCLIC NUCLEOTIDE-DEPENDENT PROTEIN KINASE"/>
    <property type="match status" value="1"/>
</dbReference>
<evidence type="ECO:0000256" key="16">
    <source>
        <dbReference type="SAM" id="MobiDB-lite"/>
    </source>
</evidence>
<dbReference type="Gene3D" id="1.10.510.10">
    <property type="entry name" value="Transferase(Phosphotransferase) domain 1"/>
    <property type="match status" value="1"/>
</dbReference>
<keyword evidence="4" id="KW-0963">Cytoplasm</keyword>
<sequence>MAVGRNCKKENKKKFVSVMDPKQMYPQGKEPTAPSAPMYDAPPPYAPPGYPVPYSSPYPPGPVPPQPMYPPQAYGYPPMAQQQYYPPQYQSHPTMPPQQMLPQQVPVAQSHYVVHAQFDAAARFNQHSAPTIPPPPPGCMPNEAQRAMMSGQPTTVIAQQKKGGFFSGSGGGGVKFWRPKAVPAGPHKVQEPTYRKRRTSDSQSLSTDDSAKSKPRQIVGEYEMSSAEKSYKAHLRAKVREVQTNLELNACPTAKLSDFEVLGYLSKGAFGMVFKVQHVSTYEVFALKVQSKQDVVHRRKVEQVVMEKKILAAVDHVFIVKLHYAFKDNAALFLVLELAPCGDFLRLLAQKGHLDEEHAKVYAAQVILVFEYLHAAHIMFRDLKPENILVDETGYLKVTDFGYAKRVVGNTSSFCGTLEYLAPEQVFKRPYSKSVDWWALGVLIYEMLHGHSPFACPGDDDRLIERIKKDDVQFDPAIPLSNEAKSILVGLLDKTSTTRLGSARSGADDIKRHEWFATIQFVEVYKKNYPAPFVPNNQVRLKAFRREDIPTAATERYKNDFAEF</sequence>
<dbReference type="PROSITE" id="PS50011">
    <property type="entry name" value="PROTEIN_KINASE_DOM"/>
    <property type="match status" value="1"/>
</dbReference>
<keyword evidence="11" id="KW-0832">Ubl conjugation</keyword>
<keyword evidence="6" id="KW-0597">Phosphoprotein</keyword>
<dbReference type="InterPro" id="IPR022730">
    <property type="entry name" value="DAZ_assoc-2"/>
</dbReference>
<dbReference type="FunFam" id="1.10.510.10:FF:000210">
    <property type="entry name" value="Non-specific serine/threonine protein kinase"/>
    <property type="match status" value="1"/>
</dbReference>
<dbReference type="AlphaFoldDB" id="A0AAJ7SFR2"/>
<evidence type="ECO:0000256" key="14">
    <source>
        <dbReference type="ARBA" id="ARBA00034352"/>
    </source>
</evidence>
<evidence type="ECO:0000256" key="15">
    <source>
        <dbReference type="ARBA" id="ARBA00045449"/>
    </source>
</evidence>
<evidence type="ECO:0000256" key="2">
    <source>
        <dbReference type="ARBA" id="ARBA00004324"/>
    </source>
</evidence>
<dbReference type="GO" id="GO:0005524">
    <property type="term" value="F:ATP binding"/>
    <property type="evidence" value="ECO:0007669"/>
    <property type="project" value="UniProtKB-KW"/>
</dbReference>
<evidence type="ECO:0000256" key="4">
    <source>
        <dbReference type="ARBA" id="ARBA00022490"/>
    </source>
</evidence>
<dbReference type="GO" id="GO:0005952">
    <property type="term" value="C:cAMP-dependent protein kinase complex"/>
    <property type="evidence" value="ECO:0007669"/>
    <property type="project" value="TreeGrafter"/>
</dbReference>
<comment type="subcellular location">
    <subcellularLocation>
        <location evidence="1">Cytoplasm</location>
        <location evidence="1">Stress granule</location>
    </subcellularLocation>
    <subcellularLocation>
        <location evidence="2">Nucleus speckle</location>
    </subcellularLocation>
</comment>
<keyword evidence="12" id="KW-0539">Nucleus</keyword>
<feature type="region of interest" description="Disordered" evidence="16">
    <location>
        <begin position="80"/>
        <end position="99"/>
    </location>
</feature>
<accession>A0AAJ7SFR2</accession>
<feature type="region of interest" description="Disordered" evidence="16">
    <location>
        <begin position="1"/>
        <end position="42"/>
    </location>
</feature>
<keyword evidence="18" id="KW-1185">Reference proteome</keyword>
<proteinExistence type="predicted"/>
<feature type="region of interest" description="Disordered" evidence="16">
    <location>
        <begin position="178"/>
        <end position="219"/>
    </location>
</feature>
<evidence type="ECO:0000256" key="8">
    <source>
        <dbReference type="ARBA" id="ARBA00022741"/>
    </source>
</evidence>
<evidence type="ECO:0000259" key="17">
    <source>
        <dbReference type="PROSITE" id="PS50011"/>
    </source>
</evidence>
<keyword evidence="9" id="KW-0418">Kinase</keyword>
<evidence type="ECO:0000256" key="6">
    <source>
        <dbReference type="ARBA" id="ARBA00022553"/>
    </source>
</evidence>
<evidence type="ECO:0000256" key="7">
    <source>
        <dbReference type="ARBA" id="ARBA00022679"/>
    </source>
</evidence>
<dbReference type="Pfam" id="PF11029">
    <property type="entry name" value="DAZAP2"/>
    <property type="match status" value="1"/>
</dbReference>
<feature type="domain" description="Protein kinase" evidence="17">
    <location>
        <begin position="259"/>
        <end position="516"/>
    </location>
</feature>
<evidence type="ECO:0000313" key="19">
    <source>
        <dbReference type="RefSeq" id="XP_028967674.1"/>
    </source>
</evidence>
<feature type="compositionally biased region" description="Low complexity" evidence="16">
    <location>
        <begin position="80"/>
        <end position="90"/>
    </location>
</feature>
<evidence type="ECO:0000256" key="13">
    <source>
        <dbReference type="ARBA" id="ARBA00032174"/>
    </source>
</evidence>
<dbReference type="SMART" id="SM00220">
    <property type="entry name" value="S_TKc"/>
    <property type="match status" value="1"/>
</dbReference>
<dbReference type="Pfam" id="PF00069">
    <property type="entry name" value="Pkinase"/>
    <property type="match status" value="1"/>
</dbReference>
<dbReference type="InterPro" id="IPR011009">
    <property type="entry name" value="Kinase-like_dom_sf"/>
</dbReference>
<name>A0AAJ7SFR2_9ACAR</name>
<dbReference type="Gene3D" id="3.30.200.20">
    <property type="entry name" value="Phosphorylase Kinase, domain 1"/>
    <property type="match status" value="1"/>
</dbReference>
<dbReference type="GeneID" id="100909367"/>
<dbReference type="GO" id="GO:0004691">
    <property type="term" value="F:cAMP-dependent protein kinase activity"/>
    <property type="evidence" value="ECO:0007669"/>
    <property type="project" value="TreeGrafter"/>
</dbReference>
<evidence type="ECO:0000256" key="5">
    <source>
        <dbReference type="ARBA" id="ARBA00022527"/>
    </source>
</evidence>
<dbReference type="PANTHER" id="PTHR24353:SF153">
    <property type="entry name" value="CAMP-DEPENDENT PROTEIN KINASE CATALYTIC SUBUNIT 1"/>
    <property type="match status" value="1"/>
</dbReference>
<dbReference type="InterPro" id="IPR000719">
    <property type="entry name" value="Prot_kinase_dom"/>
</dbReference>
<organism evidence="18 19">
    <name type="scientific">Galendromus occidentalis</name>
    <name type="common">western predatory mite</name>
    <dbReference type="NCBI Taxonomy" id="34638"/>
    <lineage>
        <taxon>Eukaryota</taxon>
        <taxon>Metazoa</taxon>
        <taxon>Ecdysozoa</taxon>
        <taxon>Arthropoda</taxon>
        <taxon>Chelicerata</taxon>
        <taxon>Arachnida</taxon>
        <taxon>Acari</taxon>
        <taxon>Parasitiformes</taxon>
        <taxon>Mesostigmata</taxon>
        <taxon>Gamasina</taxon>
        <taxon>Phytoseioidea</taxon>
        <taxon>Phytoseiidae</taxon>
        <taxon>Typhlodrominae</taxon>
        <taxon>Galendromus</taxon>
    </lineage>
</organism>
<dbReference type="GO" id="GO:0010494">
    <property type="term" value="C:cytoplasmic stress granule"/>
    <property type="evidence" value="ECO:0007669"/>
    <property type="project" value="UniProtKB-SubCell"/>
</dbReference>
<dbReference type="GO" id="GO:0005829">
    <property type="term" value="C:cytosol"/>
    <property type="evidence" value="ECO:0007669"/>
    <property type="project" value="TreeGrafter"/>
</dbReference>
<evidence type="ECO:0000256" key="3">
    <source>
        <dbReference type="ARBA" id="ARBA00014066"/>
    </source>
</evidence>
<dbReference type="Proteomes" id="UP000694867">
    <property type="component" value="Unplaced"/>
</dbReference>
<evidence type="ECO:0000256" key="10">
    <source>
        <dbReference type="ARBA" id="ARBA00022840"/>
    </source>
</evidence>
<keyword evidence="10" id="KW-0067">ATP-binding</keyword>